<keyword evidence="3" id="KW-1185">Reference proteome</keyword>
<dbReference type="AlphaFoldDB" id="A0A4U6V881"/>
<dbReference type="Gramene" id="TKW23189">
    <property type="protein sequence ID" value="TKW23189"/>
    <property type="gene ID" value="SEVIR_4G277202v2"/>
</dbReference>
<reference evidence="2" key="1">
    <citation type="submission" date="2019-03" db="EMBL/GenBank/DDBJ databases">
        <title>WGS assembly of Setaria viridis.</title>
        <authorList>
            <person name="Huang P."/>
            <person name="Jenkins J."/>
            <person name="Grimwood J."/>
            <person name="Barry K."/>
            <person name="Healey A."/>
            <person name="Mamidi S."/>
            <person name="Sreedasyam A."/>
            <person name="Shu S."/>
            <person name="Feldman M."/>
            <person name="Wu J."/>
            <person name="Yu Y."/>
            <person name="Chen C."/>
            <person name="Johnson J."/>
            <person name="Rokhsar D."/>
            <person name="Baxter I."/>
            <person name="Schmutz J."/>
            <person name="Brutnell T."/>
            <person name="Kellogg E."/>
        </authorList>
    </citation>
    <scope>NUCLEOTIDE SEQUENCE [LARGE SCALE GENOMIC DNA]</scope>
</reference>
<protein>
    <submittedName>
        <fullName evidence="2">Uncharacterized protein</fullName>
    </submittedName>
</protein>
<name>A0A4U6V881_SETVI</name>
<dbReference type="EMBL" id="CM016555">
    <property type="protein sequence ID" value="TKW23189.1"/>
    <property type="molecule type" value="Genomic_DNA"/>
</dbReference>
<accession>A0A4U6V881</accession>
<feature type="compositionally biased region" description="Basic residues" evidence="1">
    <location>
        <begin position="80"/>
        <end position="96"/>
    </location>
</feature>
<evidence type="ECO:0000313" key="3">
    <source>
        <dbReference type="Proteomes" id="UP000298652"/>
    </source>
</evidence>
<feature type="region of interest" description="Disordered" evidence="1">
    <location>
        <begin position="210"/>
        <end position="229"/>
    </location>
</feature>
<evidence type="ECO:0000313" key="2">
    <source>
        <dbReference type="EMBL" id="TKW23189.1"/>
    </source>
</evidence>
<gene>
    <name evidence="2" type="ORF">SEVIR_4G277202v2</name>
</gene>
<sequence>MRDALRAKGRRVARMAPQSHTVRELLSSRQAVRQRKPVCAPEAETLNRIKSSTTTTNKLARSIDPFHGVLAREARDPRRIRRCCGRRGRRGSRPRRPAAANRPRARRAPPPPVRGLIPVLGIHGGPRRPAPADRARGSQPPPGRGLVPLSGMLGRRRRPAAADRARGPSRPGRGLLPRLRRLHGAQRHRAEPIRQSRALIRGVVYVQHRRGNGDSHARRRWRREGSGSNGEVSQGLLLVRIDRCL</sequence>
<proteinExistence type="predicted"/>
<organism evidence="2 3">
    <name type="scientific">Setaria viridis</name>
    <name type="common">Green bristlegrass</name>
    <name type="synonym">Setaria italica subsp. viridis</name>
    <dbReference type="NCBI Taxonomy" id="4556"/>
    <lineage>
        <taxon>Eukaryota</taxon>
        <taxon>Viridiplantae</taxon>
        <taxon>Streptophyta</taxon>
        <taxon>Embryophyta</taxon>
        <taxon>Tracheophyta</taxon>
        <taxon>Spermatophyta</taxon>
        <taxon>Magnoliopsida</taxon>
        <taxon>Liliopsida</taxon>
        <taxon>Poales</taxon>
        <taxon>Poaceae</taxon>
        <taxon>PACMAD clade</taxon>
        <taxon>Panicoideae</taxon>
        <taxon>Panicodae</taxon>
        <taxon>Paniceae</taxon>
        <taxon>Cenchrinae</taxon>
        <taxon>Setaria</taxon>
    </lineage>
</organism>
<feature type="region of interest" description="Disordered" evidence="1">
    <location>
        <begin position="80"/>
        <end position="176"/>
    </location>
</feature>
<dbReference type="Proteomes" id="UP000298652">
    <property type="component" value="Chromosome 4"/>
</dbReference>
<evidence type="ECO:0000256" key="1">
    <source>
        <dbReference type="SAM" id="MobiDB-lite"/>
    </source>
</evidence>